<evidence type="ECO:0000256" key="1">
    <source>
        <dbReference type="SAM" id="SignalP"/>
    </source>
</evidence>
<dbReference type="AlphaFoldDB" id="A0A6B0UE54"/>
<accession>A0A6B0UE54</accession>
<name>A0A6B0UE54_IXORI</name>
<dbReference type="EMBL" id="GIFC01004962">
    <property type="protein sequence ID" value="MXU87045.1"/>
    <property type="molecule type" value="Transcribed_RNA"/>
</dbReference>
<feature type="chain" id="PRO_5025455269" evidence="1">
    <location>
        <begin position="29"/>
        <end position="94"/>
    </location>
</feature>
<protein>
    <submittedName>
        <fullName evidence="2">Putative secreted protein</fullName>
    </submittedName>
</protein>
<reference evidence="2" key="1">
    <citation type="submission" date="2019-12" db="EMBL/GenBank/DDBJ databases">
        <title>An insight into the sialome of adult female Ixodes ricinus ticks feeding for 6 days.</title>
        <authorList>
            <person name="Perner J."/>
            <person name="Ribeiro J.M.C."/>
        </authorList>
    </citation>
    <scope>NUCLEOTIDE SEQUENCE</scope>
    <source>
        <strain evidence="2">Semi-engorged</strain>
        <tissue evidence="2">Salivary glands</tissue>
    </source>
</reference>
<sequence>MPRQVVFVRWLRLTLGFCDSMFAPACRARWAQFMVRFFLSRADMIKRRHDGSPHFINLGVFSQSHAIIARQLFDEVLCQTTLSSEGLAFLAFGD</sequence>
<feature type="signal peptide" evidence="1">
    <location>
        <begin position="1"/>
        <end position="28"/>
    </location>
</feature>
<proteinExistence type="predicted"/>
<organism evidence="2">
    <name type="scientific">Ixodes ricinus</name>
    <name type="common">Common tick</name>
    <name type="synonym">Acarus ricinus</name>
    <dbReference type="NCBI Taxonomy" id="34613"/>
    <lineage>
        <taxon>Eukaryota</taxon>
        <taxon>Metazoa</taxon>
        <taxon>Ecdysozoa</taxon>
        <taxon>Arthropoda</taxon>
        <taxon>Chelicerata</taxon>
        <taxon>Arachnida</taxon>
        <taxon>Acari</taxon>
        <taxon>Parasitiformes</taxon>
        <taxon>Ixodida</taxon>
        <taxon>Ixodoidea</taxon>
        <taxon>Ixodidae</taxon>
        <taxon>Ixodinae</taxon>
        <taxon>Ixodes</taxon>
    </lineage>
</organism>
<keyword evidence="1" id="KW-0732">Signal</keyword>
<evidence type="ECO:0000313" key="2">
    <source>
        <dbReference type="EMBL" id="MXU87045.1"/>
    </source>
</evidence>